<proteinExistence type="predicted"/>
<name>A0A1I5JJZ5_9BACT</name>
<keyword evidence="3" id="KW-1185">Reference proteome</keyword>
<protein>
    <submittedName>
        <fullName evidence="2">Uncharacterized protein</fullName>
    </submittedName>
</protein>
<keyword evidence="1" id="KW-0472">Membrane</keyword>
<dbReference type="STRING" id="226506.SAMN04488519_112144"/>
<dbReference type="EMBL" id="FOVW01000012">
    <property type="protein sequence ID" value="SFO73009.1"/>
    <property type="molecule type" value="Genomic_DNA"/>
</dbReference>
<keyword evidence="1" id="KW-0812">Transmembrane</keyword>
<dbReference type="AlphaFoldDB" id="A0A1I5JJZ5"/>
<gene>
    <name evidence="2" type="ORF">SAMN04488519_112144</name>
</gene>
<accession>A0A1I5JJZ5</accession>
<evidence type="ECO:0000256" key="1">
    <source>
        <dbReference type="SAM" id="Phobius"/>
    </source>
</evidence>
<dbReference type="Proteomes" id="UP000199564">
    <property type="component" value="Unassembled WGS sequence"/>
</dbReference>
<reference evidence="3" key="1">
    <citation type="submission" date="2016-10" db="EMBL/GenBank/DDBJ databases">
        <authorList>
            <person name="Varghese N."/>
            <person name="Submissions S."/>
        </authorList>
    </citation>
    <scope>NUCLEOTIDE SEQUENCE [LARGE SCALE GENOMIC DNA]</scope>
    <source>
        <strain evidence="3">DSM 15282</strain>
    </source>
</reference>
<evidence type="ECO:0000313" key="2">
    <source>
        <dbReference type="EMBL" id="SFO73009.1"/>
    </source>
</evidence>
<keyword evidence="1" id="KW-1133">Transmembrane helix</keyword>
<sequence length="58" mass="6814">MKALSVIIVISGLILIIYIFLYFLEIVNFNNWFYAISILSLFLKFIYSFLKKGKETSN</sequence>
<feature type="transmembrane region" description="Helical" evidence="1">
    <location>
        <begin position="7"/>
        <end position="26"/>
    </location>
</feature>
<feature type="transmembrane region" description="Helical" evidence="1">
    <location>
        <begin position="32"/>
        <end position="50"/>
    </location>
</feature>
<organism evidence="2 3">
    <name type="scientific">Algoriphagus ornithinivorans</name>
    <dbReference type="NCBI Taxonomy" id="226506"/>
    <lineage>
        <taxon>Bacteria</taxon>
        <taxon>Pseudomonadati</taxon>
        <taxon>Bacteroidota</taxon>
        <taxon>Cytophagia</taxon>
        <taxon>Cytophagales</taxon>
        <taxon>Cyclobacteriaceae</taxon>
        <taxon>Algoriphagus</taxon>
    </lineage>
</organism>
<evidence type="ECO:0000313" key="3">
    <source>
        <dbReference type="Proteomes" id="UP000199564"/>
    </source>
</evidence>